<comment type="caution">
    <text evidence="1">The sequence shown here is derived from an EMBL/GenBank/DDBJ whole genome shotgun (WGS) entry which is preliminary data.</text>
</comment>
<organism evidence="1 2">
    <name type="scientific">Bosea vaviloviae</name>
    <dbReference type="NCBI Taxonomy" id="1526658"/>
    <lineage>
        <taxon>Bacteria</taxon>
        <taxon>Pseudomonadati</taxon>
        <taxon>Pseudomonadota</taxon>
        <taxon>Alphaproteobacteria</taxon>
        <taxon>Hyphomicrobiales</taxon>
        <taxon>Boseaceae</taxon>
        <taxon>Bosea</taxon>
    </lineage>
</organism>
<gene>
    <name evidence="1" type="ORF">AE618_02230</name>
</gene>
<keyword evidence="2" id="KW-1185">Reference proteome</keyword>
<dbReference type="InterPro" id="IPR027417">
    <property type="entry name" value="P-loop_NTPase"/>
</dbReference>
<dbReference type="SUPFAM" id="SSF52540">
    <property type="entry name" value="P-loop containing nucleoside triphosphate hydrolases"/>
    <property type="match status" value="1"/>
</dbReference>
<dbReference type="AlphaFoldDB" id="A0A0N1N554"/>
<protein>
    <submittedName>
        <fullName evidence="1">Uncharacterized protein</fullName>
    </submittedName>
</protein>
<proteinExistence type="predicted"/>
<dbReference type="PATRIC" id="fig|1526658.3.peg.3504"/>
<dbReference type="EMBL" id="LGSZ01000013">
    <property type="protein sequence ID" value="KPH82737.1"/>
    <property type="molecule type" value="Genomic_DNA"/>
</dbReference>
<accession>A0A0N1N554</accession>
<reference evidence="1 2" key="1">
    <citation type="submission" date="2015-07" db="EMBL/GenBank/DDBJ databases">
        <title>Whole genome sequencing of Bosea vaviloviae isolated from cave pool.</title>
        <authorList>
            <person name="Tan N.E.H."/>
            <person name="Lee Y.P."/>
            <person name="Gan H.M."/>
            <person name="Barton H."/>
            <person name="Savka M.A."/>
        </authorList>
    </citation>
    <scope>NUCLEOTIDE SEQUENCE [LARGE SCALE GENOMIC DNA]</scope>
    <source>
        <strain evidence="1 2">SD260</strain>
    </source>
</reference>
<sequence length="186" mass="20557">MEILGLFGAGKTTLAAKLAKGFCDHLAEDHTRNPFWGNDEVLEVSGPLPYDLAFLLQHWHAAAQPPVGEPRLGICDWSFASDRLWASMRSEGDMAAYDAVHRNRLAQLGEPVGYLYLRHPVDVVASRLVNRGRQVEAPLLRTLEEASRGLDRLAEELPTSRVLVCGDGFEQRDLRAALSVWLGAKA</sequence>
<dbReference type="Gene3D" id="3.40.50.300">
    <property type="entry name" value="P-loop containing nucleotide triphosphate hydrolases"/>
    <property type="match status" value="1"/>
</dbReference>
<evidence type="ECO:0000313" key="1">
    <source>
        <dbReference type="EMBL" id="KPH82737.1"/>
    </source>
</evidence>
<dbReference type="Proteomes" id="UP000037822">
    <property type="component" value="Unassembled WGS sequence"/>
</dbReference>
<name>A0A0N1N554_9HYPH</name>
<evidence type="ECO:0000313" key="2">
    <source>
        <dbReference type="Proteomes" id="UP000037822"/>
    </source>
</evidence>